<evidence type="ECO:0000256" key="4">
    <source>
        <dbReference type="ARBA" id="ARBA00023002"/>
    </source>
</evidence>
<dbReference type="PANTHER" id="PTHR37480">
    <property type="entry name" value="ENOYL-[ACYL-CARRIER-PROTEIN] REDUCTASE [NADH]"/>
    <property type="match status" value="1"/>
</dbReference>
<feature type="binding site" evidence="9">
    <location>
        <position position="243"/>
    </location>
    <ligand>
        <name>NAD(+)</name>
        <dbReference type="ChEBI" id="CHEBI:57540"/>
    </ligand>
</feature>
<dbReference type="GO" id="GO:0051287">
    <property type="term" value="F:NAD binding"/>
    <property type="evidence" value="ECO:0007669"/>
    <property type="project" value="UniProtKB-UniRule"/>
</dbReference>
<dbReference type="InterPro" id="IPR050048">
    <property type="entry name" value="FabV-like_NADH_b"/>
</dbReference>
<evidence type="ECO:0000256" key="9">
    <source>
        <dbReference type="HAMAP-Rule" id="MF_01838"/>
    </source>
</evidence>
<dbReference type="InterPro" id="IPR024906">
    <property type="entry name" value="Eno_Rdtase_FAD-bd_dom"/>
</dbReference>
<dbReference type="InterPro" id="IPR010758">
    <property type="entry name" value="Trans-2-enoyl-CoA_reductase"/>
</dbReference>
<organism evidence="13 14">
    <name type="scientific">Corallincola holothuriorum</name>
    <dbReference type="NCBI Taxonomy" id="2282215"/>
    <lineage>
        <taxon>Bacteria</taxon>
        <taxon>Pseudomonadati</taxon>
        <taxon>Pseudomonadota</taxon>
        <taxon>Gammaproteobacteria</taxon>
        <taxon>Alteromonadales</taxon>
        <taxon>Psychromonadaceae</taxon>
        <taxon>Corallincola</taxon>
    </lineage>
</organism>
<name>A0A368NLC3_9GAMM</name>
<evidence type="ECO:0000256" key="2">
    <source>
        <dbReference type="ARBA" id="ARBA00022516"/>
    </source>
</evidence>
<feature type="binding site" evidence="9">
    <location>
        <begin position="73"/>
        <end position="74"/>
    </location>
    <ligand>
        <name>NAD(+)</name>
        <dbReference type="ChEBI" id="CHEBI:57540"/>
    </ligand>
</feature>
<feature type="domain" description="Trans-2-enoyl-CoA reductase-like NAD(P)H binding" evidence="12">
    <location>
        <begin position="2"/>
        <end position="79"/>
    </location>
</feature>
<comment type="similarity">
    <text evidence="9">Belongs to the TER reductase family.</text>
</comment>
<dbReference type="Pfam" id="PF12241">
    <property type="entry name" value="Enoyl_reductase"/>
    <property type="match status" value="1"/>
</dbReference>
<dbReference type="GO" id="GO:0050343">
    <property type="term" value="F:trans-2-enoyl-CoA reductase (NADH) activity"/>
    <property type="evidence" value="ECO:0007669"/>
    <property type="project" value="UniProtKB-EC"/>
</dbReference>
<keyword evidence="2 9" id="KW-0444">Lipid biosynthesis</keyword>
<sequence length="396" mass="42331">MIITPQLAGNVARSCHPIGCQQALQAQIDYVRAQGAITTPKRVLILGASSGFGLAARVALAFGGGADTYGISFERGPSEKGVGSAGWYNNCYFRQAAEAAGLQAANTIGDAFSPKVQEKVIADLKADFGQIDMVIYSLATGRRDIPATGESFRSVLKTTGAPVEGNTINLEAQALEWTSIPTATSEEITHTTKVMGGEGWQEWIEALLAADLLAPGAQTLAFSYLGPELSAPVYRFGTIGVAKEHLHATANHLNEQLQQTVGGIAYPVVAKALVTKASVFIPVMSVYLALLMKQMKANGTHEGCIEQCYRLFATKGAGQQPVLDEDRQLRLDDYELAPSLQAEIAKIYPTINGDNFKALTDFDGYLHDFMALNGFDLAGVDYSAEVDMTEMAALKP</sequence>
<comment type="catalytic activity">
    <reaction evidence="8">
        <text>a 2,3-saturated acyl-CoA + NAD(+) = a (2E)-enoyl-CoA + NADH + H(+)</text>
        <dbReference type="Rhea" id="RHEA:18177"/>
        <dbReference type="ChEBI" id="CHEBI:15378"/>
        <dbReference type="ChEBI" id="CHEBI:57540"/>
        <dbReference type="ChEBI" id="CHEBI:57945"/>
        <dbReference type="ChEBI" id="CHEBI:58856"/>
        <dbReference type="ChEBI" id="CHEBI:65111"/>
        <dbReference type="EC" id="1.3.1.44"/>
    </reaction>
</comment>
<dbReference type="Proteomes" id="UP000252558">
    <property type="component" value="Unassembled WGS sequence"/>
</dbReference>
<keyword evidence="14" id="KW-1185">Reference proteome</keyword>
<dbReference type="GO" id="GO:0004318">
    <property type="term" value="F:enoyl-[acyl-carrier-protein] reductase (NADH) activity"/>
    <property type="evidence" value="ECO:0007669"/>
    <property type="project" value="UniProtKB-UniRule"/>
</dbReference>
<dbReference type="PANTHER" id="PTHR37480:SF1">
    <property type="entry name" value="ENOYL-[ACYL-CARRIER-PROTEIN] REDUCTASE [NADH]"/>
    <property type="match status" value="1"/>
</dbReference>
<dbReference type="NCBIfam" id="NF010177">
    <property type="entry name" value="PRK13656.1"/>
    <property type="match status" value="1"/>
</dbReference>
<keyword evidence="7 9" id="KW-0275">Fatty acid biosynthesis</keyword>
<comment type="catalytic activity">
    <reaction evidence="9">
        <text>a 2,3-saturated acyl-[ACP] + NAD(+) = a (2E)-enoyl-[ACP] + NADH + H(+)</text>
        <dbReference type="Rhea" id="RHEA:10240"/>
        <dbReference type="Rhea" id="RHEA-COMP:9925"/>
        <dbReference type="Rhea" id="RHEA-COMP:9926"/>
        <dbReference type="ChEBI" id="CHEBI:15378"/>
        <dbReference type="ChEBI" id="CHEBI:57540"/>
        <dbReference type="ChEBI" id="CHEBI:57945"/>
        <dbReference type="ChEBI" id="CHEBI:78784"/>
        <dbReference type="ChEBI" id="CHEBI:78785"/>
        <dbReference type="EC" id="1.3.1.9"/>
    </reaction>
</comment>
<keyword evidence="6 9" id="KW-0443">Lipid metabolism</keyword>
<dbReference type="OrthoDB" id="9802260at2"/>
<accession>A0A368NLC3</accession>
<dbReference type="SUPFAM" id="SSF51735">
    <property type="entry name" value="NAD(P)-binding Rossmann-fold domains"/>
    <property type="match status" value="1"/>
</dbReference>
<feature type="active site" description="Proton donor" evidence="9">
    <location>
        <position position="234"/>
    </location>
</feature>
<feature type="site" description="Plays an important role in discriminating NADH against NADPH" evidence="9">
    <location>
        <position position="74"/>
    </location>
</feature>
<feature type="binding site" evidence="9">
    <location>
        <begin position="138"/>
        <end position="139"/>
    </location>
    <ligand>
        <name>NAD(+)</name>
        <dbReference type="ChEBI" id="CHEBI:57540"/>
    </ligand>
</feature>
<keyword evidence="3 9" id="KW-0276">Fatty acid metabolism</keyword>
<feature type="domain" description="Trans-2-enoyl-CoA reductase catalytic" evidence="11">
    <location>
        <begin position="82"/>
        <end position="314"/>
    </location>
</feature>
<dbReference type="GO" id="GO:0006633">
    <property type="term" value="P:fatty acid biosynthetic process"/>
    <property type="evidence" value="ECO:0007669"/>
    <property type="project" value="UniProtKB-UniRule"/>
</dbReference>
<feature type="binding site" evidence="9">
    <location>
        <begin position="110"/>
        <end position="111"/>
    </location>
    <ligand>
        <name>NAD(+)</name>
        <dbReference type="ChEBI" id="CHEBI:57540"/>
    </ligand>
</feature>
<dbReference type="Gene3D" id="3.40.50.720">
    <property type="entry name" value="NAD(P)-binding Rossmann-like Domain"/>
    <property type="match status" value="1"/>
</dbReference>
<evidence type="ECO:0000256" key="6">
    <source>
        <dbReference type="ARBA" id="ARBA00023098"/>
    </source>
</evidence>
<evidence type="ECO:0000259" key="11">
    <source>
        <dbReference type="Pfam" id="PF12241"/>
    </source>
</evidence>
<evidence type="ECO:0000256" key="3">
    <source>
        <dbReference type="ARBA" id="ARBA00022832"/>
    </source>
</evidence>
<dbReference type="Pfam" id="PF07055">
    <property type="entry name" value="Eno-Rase_FAD_bd"/>
    <property type="match status" value="1"/>
</dbReference>
<dbReference type="HAMAP" id="MF_01838">
    <property type="entry name" value="FabV_reductase"/>
    <property type="match status" value="1"/>
</dbReference>
<evidence type="ECO:0000259" key="10">
    <source>
        <dbReference type="Pfam" id="PF07055"/>
    </source>
</evidence>
<protein>
    <recommendedName>
        <fullName evidence="9">Enoyl-[acyl-carrier-protein] reductase [NADH]</fullName>
        <shortName evidence="9">ENR</shortName>
        <ecNumber evidence="9">1.3.1.9</ecNumber>
    </recommendedName>
</protein>
<feature type="binding site" evidence="9">
    <location>
        <position position="224"/>
    </location>
    <ligand>
        <name>substrate</name>
    </ligand>
</feature>
<dbReference type="NCBIfam" id="NF043048">
    <property type="entry name" value="EnoyACPredFabV"/>
    <property type="match status" value="1"/>
</dbReference>
<dbReference type="EC" id="1.3.1.9" evidence="9"/>
<feature type="binding site" evidence="9">
    <location>
        <begin position="47"/>
        <end position="52"/>
    </location>
    <ligand>
        <name>NAD(+)</name>
        <dbReference type="ChEBI" id="CHEBI:57540"/>
    </ligand>
</feature>
<comment type="function">
    <text evidence="9">Involved in the final reduction of the elongation cycle of fatty acid synthesis (FAS II). Catalyzes the reduction of a carbon-carbon double bond in an enoyl moiety that is covalently linked to an acyl carrier protein (ACP).</text>
</comment>
<dbReference type="EMBL" id="QPID01000003">
    <property type="protein sequence ID" value="RCU50920.1"/>
    <property type="molecule type" value="Genomic_DNA"/>
</dbReference>
<feature type="binding site" evidence="9">
    <location>
        <begin position="273"/>
        <end position="275"/>
    </location>
    <ligand>
        <name>NAD(+)</name>
        <dbReference type="ChEBI" id="CHEBI:57540"/>
    </ligand>
</feature>
<dbReference type="UniPathway" id="UPA00094"/>
<evidence type="ECO:0000259" key="12">
    <source>
        <dbReference type="Pfam" id="PF12242"/>
    </source>
</evidence>
<evidence type="ECO:0000313" key="14">
    <source>
        <dbReference type="Proteomes" id="UP000252558"/>
    </source>
</evidence>
<evidence type="ECO:0000313" key="13">
    <source>
        <dbReference type="EMBL" id="RCU50920.1"/>
    </source>
</evidence>
<evidence type="ECO:0000256" key="8">
    <source>
        <dbReference type="ARBA" id="ARBA00048302"/>
    </source>
</evidence>
<reference evidence="13 14" key="1">
    <citation type="submission" date="2018-07" db="EMBL/GenBank/DDBJ databases">
        <title>Corallincola holothuriorum sp. nov., a new facultative anaerobe isolated from sea cucumber Apostichopus japonicus.</title>
        <authorList>
            <person name="Xia H."/>
        </authorList>
    </citation>
    <scope>NUCLEOTIDE SEQUENCE [LARGE SCALE GENOMIC DNA]</scope>
    <source>
        <strain evidence="13 14">C4</strain>
    </source>
</reference>
<evidence type="ECO:0000256" key="1">
    <source>
        <dbReference type="ARBA" id="ARBA00011245"/>
    </source>
</evidence>
<comment type="pathway">
    <text evidence="9">Lipid metabolism; fatty acid biosynthesis.</text>
</comment>
<proteinExistence type="inferred from homology"/>
<dbReference type="InterPro" id="IPR024910">
    <property type="entry name" value="Enoyl-CoA_Rdtase_cat_dom"/>
</dbReference>
<dbReference type="InterPro" id="IPR036291">
    <property type="entry name" value="NAD(P)-bd_dom_sf"/>
</dbReference>
<dbReference type="Pfam" id="PF12242">
    <property type="entry name" value="Eno-Rase_NADH_b"/>
    <property type="match status" value="1"/>
</dbReference>
<feature type="domain" description="Enoyl reductase FAD binding" evidence="10">
    <location>
        <begin position="323"/>
        <end position="386"/>
    </location>
</feature>
<keyword evidence="5 9" id="KW-0520">NAD</keyword>
<evidence type="ECO:0000256" key="7">
    <source>
        <dbReference type="ARBA" id="ARBA00023160"/>
    </source>
</evidence>
<evidence type="ECO:0000256" key="5">
    <source>
        <dbReference type="ARBA" id="ARBA00023027"/>
    </source>
</evidence>
<comment type="subunit">
    <text evidence="1 9">Monomer.</text>
</comment>
<dbReference type="AlphaFoldDB" id="A0A368NLC3"/>
<gene>
    <name evidence="9" type="primary">fabV</name>
    <name evidence="13" type="ORF">DU002_06230</name>
</gene>
<keyword evidence="4 9" id="KW-0560">Oxidoreductase</keyword>
<dbReference type="RefSeq" id="WP_114337515.1">
    <property type="nucleotide sequence ID" value="NZ_QPID01000003.1"/>
</dbReference>
<comment type="caution">
    <text evidence="13">The sequence shown here is derived from an EMBL/GenBank/DDBJ whole genome shotgun (WGS) entry which is preliminary data.</text>
</comment>